<evidence type="ECO:0000313" key="7">
    <source>
        <dbReference type="Proteomes" id="UP000316621"/>
    </source>
</evidence>
<dbReference type="Gramene" id="RZC66820">
    <property type="protein sequence ID" value="RZC66820"/>
    <property type="gene ID" value="C5167_010508"/>
</dbReference>
<feature type="repeat" description="PPR" evidence="3">
    <location>
        <begin position="177"/>
        <end position="211"/>
    </location>
</feature>
<evidence type="ECO:0000256" key="1">
    <source>
        <dbReference type="ARBA" id="ARBA00007626"/>
    </source>
</evidence>
<name>A0A4Y7K3A5_PAPSO</name>
<feature type="repeat" description="PPR" evidence="3">
    <location>
        <begin position="212"/>
        <end position="246"/>
    </location>
</feature>
<evidence type="ECO:0000259" key="5">
    <source>
        <dbReference type="PROSITE" id="PS50828"/>
    </source>
</evidence>
<dbReference type="Gene3D" id="1.25.40.10">
    <property type="entry name" value="Tetratricopeptide repeat domain"/>
    <property type="match status" value="1"/>
</dbReference>
<dbReference type="PANTHER" id="PTHR47447:SF15">
    <property type="entry name" value="OS02G0120000 PROTEIN"/>
    <property type="match status" value="1"/>
</dbReference>
<dbReference type="Proteomes" id="UP000316621">
    <property type="component" value="Chromosome 6"/>
</dbReference>
<evidence type="ECO:0000256" key="2">
    <source>
        <dbReference type="ARBA" id="ARBA00022737"/>
    </source>
</evidence>
<keyword evidence="2" id="KW-0677">Repeat</keyword>
<dbReference type="PROSITE" id="PS50096">
    <property type="entry name" value="IQ"/>
    <property type="match status" value="2"/>
</dbReference>
<keyword evidence="7" id="KW-1185">Reference proteome</keyword>
<dbReference type="Gene3D" id="3.30.1370.110">
    <property type="match status" value="1"/>
</dbReference>
<dbReference type="InterPro" id="IPR000048">
    <property type="entry name" value="IQ_motif_EF-hand-BS"/>
</dbReference>
<dbReference type="PROSITE" id="PS50828">
    <property type="entry name" value="SMR"/>
    <property type="match status" value="1"/>
</dbReference>
<dbReference type="SUPFAM" id="SSF160443">
    <property type="entry name" value="SMR domain-like"/>
    <property type="match status" value="1"/>
</dbReference>
<dbReference type="SMART" id="SM00463">
    <property type="entry name" value="SMR"/>
    <property type="match status" value="1"/>
</dbReference>
<sequence length="714" mass="82616">MLLQLSVSLKWRNHHHHHQSSAAIICSLSKKGQRLLSSIDSSGGDSTISHRLIRKFVASSSKSVALNTLSHLLSSDIRHHSSLALPMYEWITEASWFEWNPKLVSTVIASLENQGQFDVSEKLVSDSVQKLTSQERELAIFYCNLINSYSKYGSKKGVFDSYNCLKKHFLSGSSSLNRQAYESMINGLCTLDLPHDAEEMMEKMRLEGFKPSDFEFRSVVLAYGRLGLLNEMRRVLDQMENSGYTLDTISSNIVLSSYGANKELSEMVLWIKKMKSSNVPFSIRTYNSALNSCPTIMAMLKEPEFLPLSIGELIDNVKKVEGVLVQELIDGSSVLLENLKWDSLEGKLDLHGMHLGTAYVILLEWMDELKSRFRGGGDSVVIPAEIRVVCGLGKHSNVIGKSPVRALVSEMMVRLESPMRIGRKNDIGRARKRWTCVGAVGRRFRKSRHQNTIIVVHINNSRSLREDDLEDHVQKELEKSCEQAVDVKEVVDVGSEIVEVADDAESSEVLAEKQKQLREEGERIEKQKQLREEEEKRIEKQKQLREEEDRRIEKQKQLREEEERIEKQKQIREEQERIEKQKQLREEEEERIKKQKQLREEEERIEKQKQLRIEEERIEKQKQIREEEERTKKQKRLHEEKHTAAIKIQSFFRGLLARRAFRALRGLVKLQALVRGVRARKQQQMALHCMGALIRLQMRVRSRQMLMKTCDDSS</sequence>
<protein>
    <recommendedName>
        <fullName evidence="5">Smr domain-containing protein</fullName>
    </recommendedName>
</protein>
<gene>
    <name evidence="6" type="ORF">C5167_010508</name>
</gene>
<dbReference type="PANTHER" id="PTHR47447">
    <property type="entry name" value="OS03G0856100 PROTEIN"/>
    <property type="match status" value="1"/>
</dbReference>
<dbReference type="InterPro" id="IPR011990">
    <property type="entry name" value="TPR-like_helical_dom_sf"/>
</dbReference>
<dbReference type="NCBIfam" id="TIGR00756">
    <property type="entry name" value="PPR"/>
    <property type="match status" value="1"/>
</dbReference>
<dbReference type="InterPro" id="IPR002885">
    <property type="entry name" value="PPR_rpt"/>
</dbReference>
<feature type="region of interest" description="Disordered" evidence="4">
    <location>
        <begin position="537"/>
        <end position="559"/>
    </location>
</feature>
<accession>A0A4Y7K3A5</accession>
<feature type="domain" description="Smr" evidence="5">
    <location>
        <begin position="348"/>
        <end position="435"/>
    </location>
</feature>
<dbReference type="PROSITE" id="PS51375">
    <property type="entry name" value="PPR"/>
    <property type="match status" value="2"/>
</dbReference>
<dbReference type="InterPro" id="IPR036063">
    <property type="entry name" value="Smr_dom_sf"/>
</dbReference>
<evidence type="ECO:0000256" key="3">
    <source>
        <dbReference type="PROSITE-ProRule" id="PRU00708"/>
    </source>
</evidence>
<organism evidence="6 7">
    <name type="scientific">Papaver somniferum</name>
    <name type="common">Opium poppy</name>
    <dbReference type="NCBI Taxonomy" id="3469"/>
    <lineage>
        <taxon>Eukaryota</taxon>
        <taxon>Viridiplantae</taxon>
        <taxon>Streptophyta</taxon>
        <taxon>Embryophyta</taxon>
        <taxon>Tracheophyta</taxon>
        <taxon>Spermatophyta</taxon>
        <taxon>Magnoliopsida</taxon>
        <taxon>Ranunculales</taxon>
        <taxon>Papaveraceae</taxon>
        <taxon>Papaveroideae</taxon>
        <taxon>Papaver</taxon>
    </lineage>
</organism>
<reference evidence="6 7" key="1">
    <citation type="journal article" date="2018" name="Science">
        <title>The opium poppy genome and morphinan production.</title>
        <authorList>
            <person name="Guo L."/>
            <person name="Winzer T."/>
            <person name="Yang X."/>
            <person name="Li Y."/>
            <person name="Ning Z."/>
            <person name="He Z."/>
            <person name="Teodor R."/>
            <person name="Lu Y."/>
            <person name="Bowser T.A."/>
            <person name="Graham I.A."/>
            <person name="Ye K."/>
        </authorList>
    </citation>
    <scope>NUCLEOTIDE SEQUENCE [LARGE SCALE GENOMIC DNA]</scope>
    <source>
        <strain evidence="7">cv. HN1</strain>
        <tissue evidence="6">Leaves</tissue>
    </source>
</reference>
<proteinExistence type="inferred from homology"/>
<dbReference type="Pfam" id="PF01535">
    <property type="entry name" value="PPR"/>
    <property type="match status" value="3"/>
</dbReference>
<dbReference type="EMBL" id="CM010720">
    <property type="protein sequence ID" value="RZC66820.1"/>
    <property type="molecule type" value="Genomic_DNA"/>
</dbReference>
<dbReference type="Gene3D" id="1.20.5.190">
    <property type="match status" value="1"/>
</dbReference>
<dbReference type="Pfam" id="PF00612">
    <property type="entry name" value="IQ"/>
    <property type="match status" value="1"/>
</dbReference>
<dbReference type="SMART" id="SM00015">
    <property type="entry name" value="IQ"/>
    <property type="match status" value="2"/>
</dbReference>
<evidence type="ECO:0000313" key="6">
    <source>
        <dbReference type="EMBL" id="RZC66820.1"/>
    </source>
</evidence>
<dbReference type="AlphaFoldDB" id="A0A4Y7K3A5"/>
<comment type="similarity">
    <text evidence="1">Belongs to the PPR family. P subfamily.</text>
</comment>
<dbReference type="InterPro" id="IPR002625">
    <property type="entry name" value="Smr_dom"/>
</dbReference>
<evidence type="ECO:0000256" key="4">
    <source>
        <dbReference type="SAM" id="MobiDB-lite"/>
    </source>
</evidence>